<gene>
    <name evidence="1" type="ORF">E4656_16235</name>
</gene>
<name>A0A4Z0W2J3_9GAMM</name>
<dbReference type="SUPFAM" id="SSF56524">
    <property type="entry name" value="Oxidoreductase molybdopterin-binding domain"/>
    <property type="match status" value="1"/>
</dbReference>
<accession>A0A4Z0W2J3</accession>
<dbReference type="AlphaFoldDB" id="A0A4Z0W2J3"/>
<dbReference type="Gene3D" id="3.90.420.10">
    <property type="entry name" value="Oxidoreductase, molybdopterin-binding domain"/>
    <property type="match status" value="1"/>
</dbReference>
<evidence type="ECO:0000313" key="1">
    <source>
        <dbReference type="EMBL" id="TGG91269.1"/>
    </source>
</evidence>
<comment type="caution">
    <text evidence="1">The sequence shown here is derived from an EMBL/GenBank/DDBJ whole genome shotgun (WGS) entry which is preliminary data.</text>
</comment>
<sequence>MARWLMGWLALLAVPVAAFDLHLVYGEQHWQFSKEELAEMPGWHFTTETPWTVEADDYHGVPLAVLLETVGAPQGPLKLRLVALNDYAVETDAQKLVDADAVIVFERNGEPMPVRDYGPYWVLFPFSDRPELINRDIRNVSVWQLKTIEINP</sequence>
<organism evidence="1 2">
    <name type="scientific">Natronospirillum operosum</name>
    <dbReference type="NCBI Taxonomy" id="2759953"/>
    <lineage>
        <taxon>Bacteria</taxon>
        <taxon>Pseudomonadati</taxon>
        <taxon>Pseudomonadota</taxon>
        <taxon>Gammaproteobacteria</taxon>
        <taxon>Oceanospirillales</taxon>
        <taxon>Natronospirillaceae</taxon>
        <taxon>Natronospirillum</taxon>
    </lineage>
</organism>
<dbReference type="RefSeq" id="WP_135484362.1">
    <property type="nucleotide sequence ID" value="NZ_SRMF01000009.1"/>
</dbReference>
<evidence type="ECO:0008006" key="3">
    <source>
        <dbReference type="Google" id="ProtNLM"/>
    </source>
</evidence>
<proteinExistence type="predicted"/>
<dbReference type="OrthoDB" id="9798763at2"/>
<protein>
    <recommendedName>
        <fullName evidence="3">Oxidoreductase</fullName>
    </recommendedName>
</protein>
<dbReference type="InterPro" id="IPR036374">
    <property type="entry name" value="OxRdtase_Mopterin-bd_sf"/>
</dbReference>
<evidence type="ECO:0000313" key="2">
    <source>
        <dbReference type="Proteomes" id="UP000297475"/>
    </source>
</evidence>
<keyword evidence="2" id="KW-1185">Reference proteome</keyword>
<reference evidence="1 2" key="1">
    <citation type="submission" date="2019-04" db="EMBL/GenBank/DDBJ databases">
        <title>Natronospirillum operosus gen. nov., sp. nov., a haloalkaliphilic satellite isolated from decaying biomass of laboratory culture of cyanobacterium Geitlerinema sp. and proposal of Natronospirillaceae fam. nov. and Saccharospirillaceae fam. nov.</title>
        <authorList>
            <person name="Kevbrin V."/>
            <person name="Boltyanskaya Y."/>
            <person name="Koziaeva V."/>
            <person name="Grouzdev D.S."/>
            <person name="Park M."/>
            <person name="Cho J."/>
        </authorList>
    </citation>
    <scope>NUCLEOTIDE SEQUENCE [LARGE SCALE GENOMIC DNA]</scope>
    <source>
        <strain evidence="1 2">G-116</strain>
    </source>
</reference>
<dbReference type="EMBL" id="SRMF01000009">
    <property type="protein sequence ID" value="TGG91269.1"/>
    <property type="molecule type" value="Genomic_DNA"/>
</dbReference>
<dbReference type="Proteomes" id="UP000297475">
    <property type="component" value="Unassembled WGS sequence"/>
</dbReference>